<organism evidence="1 2">
    <name type="scientific">Pseudomonas shahriarae</name>
    <dbReference type="NCBI Taxonomy" id="2745512"/>
    <lineage>
        <taxon>Bacteria</taxon>
        <taxon>Pseudomonadati</taxon>
        <taxon>Pseudomonadota</taxon>
        <taxon>Gammaproteobacteria</taxon>
        <taxon>Pseudomonadales</taxon>
        <taxon>Pseudomonadaceae</taxon>
        <taxon>Pseudomonas</taxon>
    </lineage>
</organism>
<keyword evidence="2" id="KW-1185">Reference proteome</keyword>
<reference evidence="1" key="1">
    <citation type="submission" date="2022-05" db="EMBL/GenBank/DDBJ databases">
        <title>Novel Pseudomonas spp. Isolated from a Rainbow Trout Aquaculture Facility.</title>
        <authorList>
            <person name="Testerman T."/>
            <person name="Graf J."/>
        </authorList>
    </citation>
    <scope>NUCLEOTIDE SEQUENCE</scope>
    <source>
        <strain evidence="1">ID1050</strain>
    </source>
</reference>
<protein>
    <recommendedName>
        <fullName evidence="3">DUF3077 domain-containing protein</fullName>
    </recommendedName>
</protein>
<evidence type="ECO:0000313" key="1">
    <source>
        <dbReference type="EMBL" id="MDD0985376.1"/>
    </source>
</evidence>
<gene>
    <name evidence="1" type="ORF">M5G21_10420</name>
</gene>
<name>A0ABT5NAA9_9PSED</name>
<dbReference type="RefSeq" id="WP_273866247.1">
    <property type="nucleotide sequence ID" value="NZ_JAMDHD010000015.1"/>
</dbReference>
<sequence>MKSQPTQVKLRPFSFGPNSEMFKVCISVDLSDALDLAASLAGGVNQLCTRMDEAVNNDAAIISCGELRSIAFLGEVVEALVRSVKCGIEDSEKEVSK</sequence>
<evidence type="ECO:0000313" key="2">
    <source>
        <dbReference type="Proteomes" id="UP001148189"/>
    </source>
</evidence>
<comment type="caution">
    <text evidence="1">The sequence shown here is derived from an EMBL/GenBank/DDBJ whole genome shotgun (WGS) entry which is preliminary data.</text>
</comment>
<proteinExistence type="predicted"/>
<accession>A0ABT5NAA9</accession>
<evidence type="ECO:0008006" key="3">
    <source>
        <dbReference type="Google" id="ProtNLM"/>
    </source>
</evidence>
<dbReference type="Proteomes" id="UP001148189">
    <property type="component" value="Unassembled WGS sequence"/>
</dbReference>
<dbReference type="EMBL" id="JAMDHD010000015">
    <property type="protein sequence ID" value="MDD0985376.1"/>
    <property type="molecule type" value="Genomic_DNA"/>
</dbReference>